<dbReference type="PANTHER" id="PTHR43792">
    <property type="entry name" value="GNAT FAMILY, PUTATIVE (AFU_ORTHOLOGUE AFUA_3G00765)-RELATED-RELATED"/>
    <property type="match status" value="1"/>
</dbReference>
<name>A0A6J5E9R9_9BURK</name>
<dbReference type="SUPFAM" id="SSF55729">
    <property type="entry name" value="Acyl-CoA N-acyltransferases (Nat)"/>
    <property type="match status" value="1"/>
</dbReference>
<dbReference type="AlphaFoldDB" id="A0A6J5E9R9"/>
<evidence type="ECO:0000313" key="3">
    <source>
        <dbReference type="Proteomes" id="UP000494330"/>
    </source>
</evidence>
<accession>A0A6J5E9R9</accession>
<reference evidence="2 3" key="1">
    <citation type="submission" date="2019-09" db="EMBL/GenBank/DDBJ databases">
        <authorList>
            <person name="Depoorter E."/>
        </authorList>
    </citation>
    <scope>NUCLEOTIDE SEQUENCE [LARGE SCALE GENOMIC DNA]</scope>
    <source>
        <strain evidence="2">LMG 30113</strain>
    </source>
</reference>
<evidence type="ECO:0000313" key="2">
    <source>
        <dbReference type="EMBL" id="VWB38013.1"/>
    </source>
</evidence>
<dbReference type="RefSeq" id="WP_034197711.1">
    <property type="nucleotide sequence ID" value="NZ_CABVQD010000003.1"/>
</dbReference>
<dbReference type="Pfam" id="PF13302">
    <property type="entry name" value="Acetyltransf_3"/>
    <property type="match status" value="1"/>
</dbReference>
<dbReference type="Proteomes" id="UP000494330">
    <property type="component" value="Unassembled WGS sequence"/>
</dbReference>
<dbReference type="InterPro" id="IPR051531">
    <property type="entry name" value="N-acetyltransferase"/>
</dbReference>
<dbReference type="GO" id="GO:0016747">
    <property type="term" value="F:acyltransferase activity, transferring groups other than amino-acyl groups"/>
    <property type="evidence" value="ECO:0007669"/>
    <property type="project" value="InterPro"/>
</dbReference>
<dbReference type="InterPro" id="IPR000182">
    <property type="entry name" value="GNAT_dom"/>
</dbReference>
<dbReference type="PANTHER" id="PTHR43792:SF1">
    <property type="entry name" value="N-ACETYLTRANSFERASE DOMAIN-CONTAINING PROTEIN"/>
    <property type="match status" value="1"/>
</dbReference>
<evidence type="ECO:0000259" key="1">
    <source>
        <dbReference type="PROSITE" id="PS51186"/>
    </source>
</evidence>
<keyword evidence="3" id="KW-1185">Reference proteome</keyword>
<keyword evidence="2" id="KW-0808">Transferase</keyword>
<gene>
    <name evidence="2" type="ORF">BPA30113_01545</name>
</gene>
<protein>
    <submittedName>
        <fullName evidence="2">GCN5 family acetyltransferase</fullName>
    </submittedName>
</protein>
<organism evidence="2 3">
    <name type="scientific">Burkholderia paludis</name>
    <dbReference type="NCBI Taxonomy" id="1506587"/>
    <lineage>
        <taxon>Bacteria</taxon>
        <taxon>Pseudomonadati</taxon>
        <taxon>Pseudomonadota</taxon>
        <taxon>Betaproteobacteria</taxon>
        <taxon>Burkholderiales</taxon>
        <taxon>Burkholderiaceae</taxon>
        <taxon>Burkholderia</taxon>
        <taxon>Burkholderia cepacia complex</taxon>
    </lineage>
</organism>
<proteinExistence type="predicted"/>
<dbReference type="PROSITE" id="PS51186">
    <property type="entry name" value="GNAT"/>
    <property type="match status" value="1"/>
</dbReference>
<sequence>MTPPATIETERLTLRRWRPADADALSALHAHPDVTAWLARGPMAVEEARDLIARFDAHFDLHGFGTWAVERRADATLIGLCGLSQEARATHPMAPCIEIAWRQARHAWGHGYMAEAAAAALVDGFSRLGRREIFAWTAGTNLRSQHVMQRLGMQHLPARDFDHPALPAGHSLRRHVVYVARPDGNAAA</sequence>
<dbReference type="Gene3D" id="3.40.630.30">
    <property type="match status" value="1"/>
</dbReference>
<dbReference type="EMBL" id="CABVQD010000003">
    <property type="protein sequence ID" value="VWB38013.1"/>
    <property type="molecule type" value="Genomic_DNA"/>
</dbReference>
<feature type="domain" description="N-acetyltransferase" evidence="1">
    <location>
        <begin position="12"/>
        <end position="173"/>
    </location>
</feature>
<dbReference type="InterPro" id="IPR016181">
    <property type="entry name" value="Acyl_CoA_acyltransferase"/>
</dbReference>